<accession>A0AAD6YFK4</accession>
<evidence type="ECO:0000256" key="1">
    <source>
        <dbReference type="SAM" id="MobiDB-lite"/>
    </source>
</evidence>
<feature type="transmembrane region" description="Helical" evidence="2">
    <location>
        <begin position="121"/>
        <end position="141"/>
    </location>
</feature>
<dbReference type="EMBL" id="JARJCW010000027">
    <property type="protein sequence ID" value="KAJ7210711.1"/>
    <property type="molecule type" value="Genomic_DNA"/>
</dbReference>
<feature type="region of interest" description="Disordered" evidence="1">
    <location>
        <begin position="588"/>
        <end position="614"/>
    </location>
</feature>
<feature type="transmembrane region" description="Helical" evidence="2">
    <location>
        <begin position="78"/>
        <end position="100"/>
    </location>
</feature>
<comment type="caution">
    <text evidence="3">The sequence shown here is derived from an EMBL/GenBank/DDBJ whole genome shotgun (WGS) entry which is preliminary data.</text>
</comment>
<organism evidence="3 4">
    <name type="scientific">Mycena pura</name>
    <dbReference type="NCBI Taxonomy" id="153505"/>
    <lineage>
        <taxon>Eukaryota</taxon>
        <taxon>Fungi</taxon>
        <taxon>Dikarya</taxon>
        <taxon>Basidiomycota</taxon>
        <taxon>Agaricomycotina</taxon>
        <taxon>Agaricomycetes</taxon>
        <taxon>Agaricomycetidae</taxon>
        <taxon>Agaricales</taxon>
        <taxon>Marasmiineae</taxon>
        <taxon>Mycenaceae</taxon>
        <taxon>Mycena</taxon>
    </lineage>
</organism>
<evidence type="ECO:0000313" key="4">
    <source>
        <dbReference type="Proteomes" id="UP001219525"/>
    </source>
</evidence>
<name>A0AAD6YFK4_9AGAR</name>
<feature type="transmembrane region" description="Helical" evidence="2">
    <location>
        <begin position="252"/>
        <end position="269"/>
    </location>
</feature>
<feature type="transmembrane region" description="Helical" evidence="2">
    <location>
        <begin position="289"/>
        <end position="315"/>
    </location>
</feature>
<feature type="transmembrane region" description="Helical" evidence="2">
    <location>
        <begin position="190"/>
        <end position="212"/>
    </location>
</feature>
<proteinExistence type="predicted"/>
<sequence length="614" mass="68754">MNYTVDAVVFDNYWGAVLSCTYGTFTEICFFGTRFRLRETESQSLTIAFLRTGVLVGLISAAAYLLHKRVQDGRRVLVLATCAMALFATLQLATMIELNVLAFRIFRLAVQGEMATNSTHAARAVSSFNVMYVIYNFLLVVNNMVTDSLLIYRCYIIWNRNIRVVIVPTSMPGLGFLCSYENGYPGNIHLIHVDFGLVLGMVLTTNIALMALTAGRIWWIRREVTGVLEPSIVRTYNTVIAIMQAPSSLESGAIYCISMIIYVVSVSVLDPRKIGVPASIYRNLKPLHPVLGIFRAVIPQIVNIAPTLVIVRVVLRRNVENTVASSNRRTSKLSVGMPPLSMGAPSFHIREPSTSSTEMISIEETNGLTYPLSEHLSIKYDVLVQYRLRCIDSSGDTTLKWSVVCVNPILAELYQLMVVATDKETDLTKLDAAVARCKERVDRCPAWRLDRCDRLASLGYALWKRFEYKAGAIDDIEMAVTNQRQAVKLCLVSLGPMLLKRFERLGRIEDLNESIECSKKPPLNNLGNSVCERFRQRGDLEDIEEAIRLGREALALRPAPHNDPDRASHLDNLEISVQARFWQRGPMTYNGSELQNDKESGRGGTVRMHNTNVG</sequence>
<reference evidence="3" key="1">
    <citation type="submission" date="2023-03" db="EMBL/GenBank/DDBJ databases">
        <title>Massive genome expansion in bonnet fungi (Mycena s.s.) driven by repeated elements and novel gene families across ecological guilds.</title>
        <authorList>
            <consortium name="Lawrence Berkeley National Laboratory"/>
            <person name="Harder C.B."/>
            <person name="Miyauchi S."/>
            <person name="Viragh M."/>
            <person name="Kuo A."/>
            <person name="Thoen E."/>
            <person name="Andreopoulos B."/>
            <person name="Lu D."/>
            <person name="Skrede I."/>
            <person name="Drula E."/>
            <person name="Henrissat B."/>
            <person name="Morin E."/>
            <person name="Kohler A."/>
            <person name="Barry K."/>
            <person name="LaButti K."/>
            <person name="Morin E."/>
            <person name="Salamov A."/>
            <person name="Lipzen A."/>
            <person name="Mereny Z."/>
            <person name="Hegedus B."/>
            <person name="Baldrian P."/>
            <person name="Stursova M."/>
            <person name="Weitz H."/>
            <person name="Taylor A."/>
            <person name="Grigoriev I.V."/>
            <person name="Nagy L.G."/>
            <person name="Martin F."/>
            <person name="Kauserud H."/>
        </authorList>
    </citation>
    <scope>NUCLEOTIDE SEQUENCE</scope>
    <source>
        <strain evidence="3">9144</strain>
    </source>
</reference>
<feature type="transmembrane region" description="Helical" evidence="2">
    <location>
        <begin position="45"/>
        <end position="66"/>
    </location>
</feature>
<dbReference type="Proteomes" id="UP001219525">
    <property type="component" value="Unassembled WGS sequence"/>
</dbReference>
<feature type="transmembrane region" description="Helical" evidence="2">
    <location>
        <begin position="12"/>
        <end position="33"/>
    </location>
</feature>
<keyword evidence="4" id="KW-1185">Reference proteome</keyword>
<gene>
    <name evidence="3" type="ORF">GGX14DRAFT_565324</name>
</gene>
<keyword evidence="2" id="KW-1133">Transmembrane helix</keyword>
<evidence type="ECO:0000313" key="3">
    <source>
        <dbReference type="EMBL" id="KAJ7210711.1"/>
    </source>
</evidence>
<protein>
    <submittedName>
        <fullName evidence="3">Uncharacterized protein</fullName>
    </submittedName>
</protein>
<evidence type="ECO:0000256" key="2">
    <source>
        <dbReference type="SAM" id="Phobius"/>
    </source>
</evidence>
<dbReference type="AlphaFoldDB" id="A0AAD6YFK4"/>
<keyword evidence="2" id="KW-0812">Transmembrane</keyword>
<keyword evidence="2" id="KW-0472">Membrane</keyword>